<feature type="non-terminal residue" evidence="2">
    <location>
        <position position="1"/>
    </location>
</feature>
<accession>A0A9X4B803</accession>
<name>A0A9X4B803_ENTFC</name>
<keyword evidence="2" id="KW-0614">Plasmid</keyword>
<dbReference type="Proteomes" id="UP001141166">
    <property type="component" value="Unassembled WGS sequence"/>
</dbReference>
<dbReference type="RefSeq" id="WP_272471589.1">
    <property type="nucleotide sequence ID" value="NZ_JAMWMK010000127.1"/>
</dbReference>
<feature type="transmembrane region" description="Helical" evidence="1">
    <location>
        <begin position="6"/>
        <end position="23"/>
    </location>
</feature>
<evidence type="ECO:0000256" key="1">
    <source>
        <dbReference type="SAM" id="Phobius"/>
    </source>
</evidence>
<organism evidence="2 3">
    <name type="scientific">Enterococcus faecium</name>
    <name type="common">Streptococcus faecium</name>
    <dbReference type="NCBI Taxonomy" id="1352"/>
    <lineage>
        <taxon>Bacteria</taxon>
        <taxon>Bacillati</taxon>
        <taxon>Bacillota</taxon>
        <taxon>Bacilli</taxon>
        <taxon>Lactobacillales</taxon>
        <taxon>Enterococcaceae</taxon>
        <taxon>Enterococcus</taxon>
    </lineage>
</organism>
<feature type="transmembrane region" description="Helical" evidence="1">
    <location>
        <begin position="50"/>
        <end position="72"/>
    </location>
</feature>
<protein>
    <submittedName>
        <fullName evidence="2">Uncharacterized protein</fullName>
    </submittedName>
</protein>
<reference evidence="2" key="1">
    <citation type="submission" date="2022-05" db="EMBL/GenBank/DDBJ databases">
        <title>Draft genome sequences of Clostridium perfringens strains isolated from Peru.</title>
        <authorList>
            <person name="Hurtado R."/>
            <person name="Lima L."/>
            <person name="Sousa T."/>
            <person name="Jaiswal A.K."/>
            <person name="Tiwari S."/>
            <person name="Maturrano L."/>
            <person name="Brenig B."/>
            <person name="Azevedo V."/>
        </authorList>
    </citation>
    <scope>NUCLEOTIDE SEQUENCE</scope>
    <source>
        <strain evidence="2">CP4</strain>
        <plasmid evidence="2">p1</plasmid>
    </source>
</reference>
<comment type="caution">
    <text evidence="2">The sequence shown here is derived from an EMBL/GenBank/DDBJ whole genome shotgun (WGS) entry which is preliminary data.</text>
</comment>
<keyword evidence="1" id="KW-1133">Transmembrane helix</keyword>
<sequence>DIMDFILVLIVLCVFSFSNMKLIKLGRYVMLVYYFYAAHNYYIVGNYSGIAYLTGMFMLLFLPKILRFIFILKTNHRYYQ</sequence>
<keyword evidence="1" id="KW-0472">Membrane</keyword>
<evidence type="ECO:0000313" key="2">
    <source>
        <dbReference type="EMBL" id="MDC4249214.1"/>
    </source>
</evidence>
<proteinExistence type="predicted"/>
<evidence type="ECO:0000313" key="3">
    <source>
        <dbReference type="Proteomes" id="UP001141166"/>
    </source>
</evidence>
<geneLocation type="plasmid" evidence="2">
    <name>p1</name>
</geneLocation>
<dbReference type="AlphaFoldDB" id="A0A9X4B803"/>
<keyword evidence="1" id="KW-0812">Transmembrane</keyword>
<gene>
    <name evidence="2" type="ORF">M3X98_14820</name>
</gene>
<dbReference type="EMBL" id="JAMWMK010000127">
    <property type="protein sequence ID" value="MDC4249214.1"/>
    <property type="molecule type" value="Genomic_DNA"/>
</dbReference>